<dbReference type="Gene3D" id="3.30.465.10">
    <property type="match status" value="1"/>
</dbReference>
<evidence type="ECO:0000256" key="2">
    <source>
        <dbReference type="ARBA" id="ARBA00022630"/>
    </source>
</evidence>
<accession>A0ABR0SCE2</accession>
<feature type="domain" description="FAD-binding PCMH-type" evidence="5">
    <location>
        <begin position="54"/>
        <end position="226"/>
    </location>
</feature>
<gene>
    <name evidence="6" type="ORF">PT974_11030</name>
</gene>
<organism evidence="6 7">
    <name type="scientific">Cladobotryum mycophilum</name>
    <dbReference type="NCBI Taxonomy" id="491253"/>
    <lineage>
        <taxon>Eukaryota</taxon>
        <taxon>Fungi</taxon>
        <taxon>Dikarya</taxon>
        <taxon>Ascomycota</taxon>
        <taxon>Pezizomycotina</taxon>
        <taxon>Sordariomycetes</taxon>
        <taxon>Hypocreomycetidae</taxon>
        <taxon>Hypocreales</taxon>
        <taxon>Hypocreaceae</taxon>
        <taxon>Cladobotryum</taxon>
    </lineage>
</organism>
<dbReference type="Proteomes" id="UP001338125">
    <property type="component" value="Unassembled WGS sequence"/>
</dbReference>
<evidence type="ECO:0000256" key="3">
    <source>
        <dbReference type="ARBA" id="ARBA00022827"/>
    </source>
</evidence>
<evidence type="ECO:0000313" key="7">
    <source>
        <dbReference type="Proteomes" id="UP001338125"/>
    </source>
</evidence>
<dbReference type="InterPro" id="IPR016169">
    <property type="entry name" value="FAD-bd_PCMH_sub2"/>
</dbReference>
<dbReference type="SUPFAM" id="SSF56176">
    <property type="entry name" value="FAD-binding/transporter-associated domain-like"/>
    <property type="match status" value="1"/>
</dbReference>
<sequence>MLSTATATTTNEASPPGYPIDACSILAKTLPGNVNFPNSTMYIQENIYWSNRQAEVHPQCFVTPRKTADVSVIMKTLTALNAPFTVKSGGHTAYAGGSNIADGVTVDLIHLTDIIVSKDHQTVSVGPGNRWINVSQALDPLKLAVVAGRVSDVGVGGLILGGGISYFSGSRGWACDNVRNFEVVLASGQVVNASPTQNTDLFWGLRGGAGANFGIVTRFDLVAFPQGDLWSQSIIFPGAANKTLIPLFTDLAQKGLVQDPKAHTYFVQAYTAQFGGFITLGSFFHAQPPPKDTVPAVFQPFQSVHGALLNSTQVVNISTQSIAINEPYGLRQTWWDTSVSMSSSDFLEEITSLWQQFVLGTVHAANGSSFLPF</sequence>
<dbReference type="EMBL" id="JAVFKD010000015">
    <property type="protein sequence ID" value="KAK5989507.1"/>
    <property type="molecule type" value="Genomic_DNA"/>
</dbReference>
<dbReference type="Pfam" id="PF01565">
    <property type="entry name" value="FAD_binding_4"/>
    <property type="match status" value="1"/>
</dbReference>
<dbReference type="InterPro" id="IPR036318">
    <property type="entry name" value="FAD-bd_PCMH-like_sf"/>
</dbReference>
<protein>
    <submittedName>
        <fullName evidence="6">FAD-dependent monooxygenase prx3</fullName>
    </submittedName>
</protein>
<comment type="caution">
    <text evidence="6">The sequence shown here is derived from an EMBL/GenBank/DDBJ whole genome shotgun (WGS) entry which is preliminary data.</text>
</comment>
<dbReference type="PANTHER" id="PTHR42973:SF54">
    <property type="entry name" value="FAD-BINDING PCMH-TYPE DOMAIN-CONTAINING PROTEIN"/>
    <property type="match status" value="1"/>
</dbReference>
<keyword evidence="2" id="KW-0285">Flavoprotein</keyword>
<dbReference type="InterPro" id="IPR006094">
    <property type="entry name" value="Oxid_FAD_bind_N"/>
</dbReference>
<dbReference type="InterPro" id="IPR050416">
    <property type="entry name" value="FAD-linked_Oxidoreductase"/>
</dbReference>
<dbReference type="PANTHER" id="PTHR42973">
    <property type="entry name" value="BINDING OXIDOREDUCTASE, PUTATIVE (AFU_ORTHOLOGUE AFUA_1G17690)-RELATED"/>
    <property type="match status" value="1"/>
</dbReference>
<comment type="similarity">
    <text evidence="1">Belongs to the oxygen-dependent FAD-linked oxidoreductase family.</text>
</comment>
<keyword evidence="7" id="KW-1185">Reference proteome</keyword>
<dbReference type="PROSITE" id="PS51387">
    <property type="entry name" value="FAD_PCMH"/>
    <property type="match status" value="1"/>
</dbReference>
<name>A0ABR0SCE2_9HYPO</name>
<reference evidence="6 7" key="1">
    <citation type="submission" date="2024-01" db="EMBL/GenBank/DDBJ databases">
        <title>Complete genome of Cladobotryum mycophilum ATHUM6906.</title>
        <authorList>
            <person name="Christinaki A.C."/>
            <person name="Myridakis A.I."/>
            <person name="Kouvelis V.N."/>
        </authorList>
    </citation>
    <scope>NUCLEOTIDE SEQUENCE [LARGE SCALE GENOMIC DNA]</scope>
    <source>
        <strain evidence="6 7">ATHUM6906</strain>
    </source>
</reference>
<keyword evidence="4" id="KW-0560">Oxidoreductase</keyword>
<evidence type="ECO:0000259" key="5">
    <source>
        <dbReference type="PROSITE" id="PS51387"/>
    </source>
</evidence>
<dbReference type="InterPro" id="IPR016166">
    <property type="entry name" value="FAD-bd_PCMH"/>
</dbReference>
<evidence type="ECO:0000256" key="1">
    <source>
        <dbReference type="ARBA" id="ARBA00005466"/>
    </source>
</evidence>
<keyword evidence="3" id="KW-0274">FAD</keyword>
<dbReference type="GO" id="GO:0004497">
    <property type="term" value="F:monooxygenase activity"/>
    <property type="evidence" value="ECO:0007669"/>
    <property type="project" value="UniProtKB-KW"/>
</dbReference>
<evidence type="ECO:0000256" key="4">
    <source>
        <dbReference type="ARBA" id="ARBA00023002"/>
    </source>
</evidence>
<evidence type="ECO:0000313" key="6">
    <source>
        <dbReference type="EMBL" id="KAK5989507.1"/>
    </source>
</evidence>
<proteinExistence type="inferred from homology"/>
<keyword evidence="6" id="KW-0503">Monooxygenase</keyword>